<organism evidence="10 11">
    <name type="scientific">Desulfopila aestuarii DSM 18488</name>
    <dbReference type="NCBI Taxonomy" id="1121416"/>
    <lineage>
        <taxon>Bacteria</taxon>
        <taxon>Pseudomonadati</taxon>
        <taxon>Thermodesulfobacteriota</taxon>
        <taxon>Desulfobulbia</taxon>
        <taxon>Desulfobulbales</taxon>
        <taxon>Desulfocapsaceae</taxon>
        <taxon>Desulfopila</taxon>
    </lineage>
</organism>
<gene>
    <name evidence="10" type="ORF">SAMN02745220_04726</name>
</gene>
<reference evidence="10 11" key="1">
    <citation type="submission" date="2016-12" db="EMBL/GenBank/DDBJ databases">
        <authorList>
            <person name="Song W.-J."/>
            <person name="Kurnit D.M."/>
        </authorList>
    </citation>
    <scope>NUCLEOTIDE SEQUENCE [LARGE SCALE GENOMIC DNA]</scope>
    <source>
        <strain evidence="10 11">DSM 18488</strain>
    </source>
</reference>
<dbReference type="InterPro" id="IPR023213">
    <property type="entry name" value="CAT-like_dom_sf"/>
</dbReference>
<dbReference type="OrthoDB" id="9805770at2"/>
<keyword evidence="11" id="KW-1185">Reference proteome</keyword>
<accession>A0A1M7YJG6</accession>
<comment type="cofactor">
    <cofactor evidence="1 7">
        <name>(R)-lipoate</name>
        <dbReference type="ChEBI" id="CHEBI:83088"/>
    </cofactor>
</comment>
<dbReference type="EMBL" id="FRFE01000040">
    <property type="protein sequence ID" value="SHO52754.1"/>
    <property type="molecule type" value="Genomic_DNA"/>
</dbReference>
<dbReference type="EC" id="2.3.1.-" evidence="7"/>
<evidence type="ECO:0000259" key="9">
    <source>
        <dbReference type="PROSITE" id="PS51826"/>
    </source>
</evidence>
<dbReference type="PROSITE" id="PS50968">
    <property type="entry name" value="BIOTINYL_LIPOYL"/>
    <property type="match status" value="1"/>
</dbReference>
<keyword evidence="6 7" id="KW-0012">Acyltransferase</keyword>
<feature type="domain" description="Lipoyl-binding" evidence="8">
    <location>
        <begin position="1"/>
        <end position="76"/>
    </location>
</feature>
<proteinExistence type="inferred from homology"/>
<dbReference type="PANTHER" id="PTHR43178">
    <property type="entry name" value="DIHYDROLIPOAMIDE ACETYLTRANSFERASE COMPONENT OF PYRUVATE DEHYDROGENASE COMPLEX"/>
    <property type="match status" value="1"/>
</dbReference>
<keyword evidence="5 7" id="KW-0450">Lipoyl</keyword>
<evidence type="ECO:0000313" key="11">
    <source>
        <dbReference type="Proteomes" id="UP000184603"/>
    </source>
</evidence>
<dbReference type="InterPro" id="IPR050743">
    <property type="entry name" value="2-oxoacid_DH_E2_comp"/>
</dbReference>
<dbReference type="Gene3D" id="2.40.50.100">
    <property type="match status" value="1"/>
</dbReference>
<comment type="subunit">
    <text evidence="3">Forms a 24-polypeptide structural core with octahedral symmetry.</text>
</comment>
<keyword evidence="4 7" id="KW-0808">Transferase</keyword>
<keyword evidence="10" id="KW-0670">Pyruvate</keyword>
<dbReference type="RefSeq" id="WP_073616333.1">
    <property type="nucleotide sequence ID" value="NZ_FRFE01000040.1"/>
</dbReference>
<evidence type="ECO:0000256" key="6">
    <source>
        <dbReference type="ARBA" id="ARBA00023315"/>
    </source>
</evidence>
<dbReference type="Proteomes" id="UP000184603">
    <property type="component" value="Unassembled WGS sequence"/>
</dbReference>
<dbReference type="Pfam" id="PF02817">
    <property type="entry name" value="E3_binding"/>
    <property type="match status" value="1"/>
</dbReference>
<dbReference type="CDD" id="cd06849">
    <property type="entry name" value="lipoyl_domain"/>
    <property type="match status" value="1"/>
</dbReference>
<dbReference type="Pfam" id="PF00364">
    <property type="entry name" value="Biotin_lipoyl"/>
    <property type="match status" value="1"/>
</dbReference>
<comment type="similarity">
    <text evidence="2 7">Belongs to the 2-oxoacid dehydrogenase family.</text>
</comment>
<dbReference type="PANTHER" id="PTHR43178:SF5">
    <property type="entry name" value="LIPOAMIDE ACYLTRANSFERASE COMPONENT OF BRANCHED-CHAIN ALPHA-KETO ACID DEHYDROGENASE COMPLEX, MITOCHONDRIAL"/>
    <property type="match status" value="1"/>
</dbReference>
<feature type="domain" description="Peripheral subunit-binding (PSBD)" evidence="9">
    <location>
        <begin position="100"/>
        <end position="137"/>
    </location>
</feature>
<evidence type="ECO:0000313" key="10">
    <source>
        <dbReference type="EMBL" id="SHO52754.1"/>
    </source>
</evidence>
<name>A0A1M7YJG6_9BACT</name>
<dbReference type="SUPFAM" id="SSF52777">
    <property type="entry name" value="CoA-dependent acyltransferases"/>
    <property type="match status" value="1"/>
</dbReference>
<dbReference type="PROSITE" id="PS51826">
    <property type="entry name" value="PSBD"/>
    <property type="match status" value="1"/>
</dbReference>
<sequence>MGEFRMPSLGADMETGTLVEWLVAPGTLVRRGDIIATVETQKGLFEIEIFEEGILGEPLIQAGQEVPVGTVLALIHAANGSAVKKDAVSDQPKSAPERFICSPSARRLAREMGVDLATIHGTGPKGAIQRIDIEHAAQTRIPPAVESAKHARTEPASHETLRQGMRQAIAAAMSRSNSEIPHYYLEMEIDMSRSLQWLEVENQKRTIRERLLPAVLLLKAVAKALRDIPEFNGYWLDNQLQIKTEIHIGFAVALRQGGLITPAIHAVDSLSLTALMKAMSDLIERTRSGRLRSSEMTDATVTVTNLGDQGVRTVFGVIYPPQVALIAFGRITERPWAEGGMLGIRRCVTATLAADHRATDGHRGSQFLEVLNKHLQQPESL</sequence>
<protein>
    <recommendedName>
        <fullName evidence="7">Dihydrolipoamide acetyltransferase component of pyruvate dehydrogenase complex</fullName>
        <ecNumber evidence="7">2.3.1.-</ecNumber>
    </recommendedName>
</protein>
<dbReference type="InterPro" id="IPR004167">
    <property type="entry name" value="PSBD"/>
</dbReference>
<dbReference type="Gene3D" id="4.10.320.10">
    <property type="entry name" value="E3-binding domain"/>
    <property type="match status" value="1"/>
</dbReference>
<evidence type="ECO:0000256" key="3">
    <source>
        <dbReference type="ARBA" id="ARBA00011484"/>
    </source>
</evidence>
<evidence type="ECO:0000256" key="7">
    <source>
        <dbReference type="RuleBase" id="RU003423"/>
    </source>
</evidence>
<evidence type="ECO:0000256" key="5">
    <source>
        <dbReference type="ARBA" id="ARBA00022823"/>
    </source>
</evidence>
<dbReference type="STRING" id="1121416.SAMN02745220_04726"/>
<dbReference type="GO" id="GO:0016407">
    <property type="term" value="F:acetyltransferase activity"/>
    <property type="evidence" value="ECO:0007669"/>
    <property type="project" value="TreeGrafter"/>
</dbReference>
<dbReference type="InterPro" id="IPR001078">
    <property type="entry name" value="2-oxoacid_DH_actylTfrase"/>
</dbReference>
<dbReference type="GO" id="GO:0005737">
    <property type="term" value="C:cytoplasm"/>
    <property type="evidence" value="ECO:0007669"/>
    <property type="project" value="TreeGrafter"/>
</dbReference>
<evidence type="ECO:0000256" key="4">
    <source>
        <dbReference type="ARBA" id="ARBA00022679"/>
    </source>
</evidence>
<evidence type="ECO:0000256" key="1">
    <source>
        <dbReference type="ARBA" id="ARBA00001938"/>
    </source>
</evidence>
<dbReference type="InterPro" id="IPR036625">
    <property type="entry name" value="E3-bd_dom_sf"/>
</dbReference>
<dbReference type="Pfam" id="PF00198">
    <property type="entry name" value="2-oxoacid_dh"/>
    <property type="match status" value="1"/>
</dbReference>
<dbReference type="InterPro" id="IPR011053">
    <property type="entry name" value="Single_hybrid_motif"/>
</dbReference>
<dbReference type="SUPFAM" id="SSF47005">
    <property type="entry name" value="Peripheral subunit-binding domain of 2-oxo acid dehydrogenase complex"/>
    <property type="match status" value="1"/>
</dbReference>
<dbReference type="Gene3D" id="3.30.559.10">
    <property type="entry name" value="Chloramphenicol acetyltransferase-like domain"/>
    <property type="match status" value="1"/>
</dbReference>
<dbReference type="InterPro" id="IPR000089">
    <property type="entry name" value="Biotin_lipoyl"/>
</dbReference>
<dbReference type="AlphaFoldDB" id="A0A1M7YJG6"/>
<dbReference type="GO" id="GO:0031405">
    <property type="term" value="F:lipoic acid binding"/>
    <property type="evidence" value="ECO:0007669"/>
    <property type="project" value="TreeGrafter"/>
</dbReference>
<evidence type="ECO:0000259" key="8">
    <source>
        <dbReference type="PROSITE" id="PS50968"/>
    </source>
</evidence>
<dbReference type="SUPFAM" id="SSF51230">
    <property type="entry name" value="Single hybrid motif"/>
    <property type="match status" value="1"/>
</dbReference>
<evidence type="ECO:0000256" key="2">
    <source>
        <dbReference type="ARBA" id="ARBA00007317"/>
    </source>
</evidence>